<proteinExistence type="predicted"/>
<reference evidence="1 2" key="1">
    <citation type="journal article" date="2019" name="Commun. Biol.">
        <title>The bagworm genome reveals a unique fibroin gene that provides high tensile strength.</title>
        <authorList>
            <person name="Kono N."/>
            <person name="Nakamura H."/>
            <person name="Ohtoshi R."/>
            <person name="Tomita M."/>
            <person name="Numata K."/>
            <person name="Arakawa K."/>
        </authorList>
    </citation>
    <scope>NUCLEOTIDE SEQUENCE [LARGE SCALE GENOMIC DNA]</scope>
</reference>
<evidence type="ECO:0000313" key="1">
    <source>
        <dbReference type="EMBL" id="GBP58416.1"/>
    </source>
</evidence>
<keyword evidence="2" id="KW-1185">Reference proteome</keyword>
<evidence type="ECO:0000313" key="2">
    <source>
        <dbReference type="Proteomes" id="UP000299102"/>
    </source>
</evidence>
<comment type="caution">
    <text evidence="1">The sequence shown here is derived from an EMBL/GenBank/DDBJ whole genome shotgun (WGS) entry which is preliminary data.</text>
</comment>
<accession>A0A4C1X3V3</accession>
<gene>
    <name evidence="1" type="ORF">EVAR_39105_1</name>
</gene>
<dbReference type="Proteomes" id="UP000299102">
    <property type="component" value="Unassembled WGS sequence"/>
</dbReference>
<evidence type="ECO:0008006" key="3">
    <source>
        <dbReference type="Google" id="ProtNLM"/>
    </source>
</evidence>
<dbReference type="EMBL" id="BGZK01000734">
    <property type="protein sequence ID" value="GBP58416.1"/>
    <property type="molecule type" value="Genomic_DNA"/>
</dbReference>
<dbReference type="Gene3D" id="3.30.420.10">
    <property type="entry name" value="Ribonuclease H-like superfamily/Ribonuclease H"/>
    <property type="match status" value="1"/>
</dbReference>
<dbReference type="AlphaFoldDB" id="A0A4C1X3V3"/>
<sequence length="175" mass="19878">MLRLIDPPLLWSQFEMLASRYLSISPYSPDMDPSDSYLFPSLKQHLTRQRFEDDEAVVITIETRTGIKSKTTRFLASFPPKKKRTKSLHNKQFPLDTPAFAPTPTFFPETHTVAKRYYLYIEALTSAAHALKYLFLKRKDRGLKGGEVVWGGGRAGGFYPAVSFARRVSVVDGKS</sequence>
<dbReference type="InterPro" id="IPR036397">
    <property type="entry name" value="RNaseH_sf"/>
</dbReference>
<dbReference type="GO" id="GO:0003676">
    <property type="term" value="F:nucleic acid binding"/>
    <property type="evidence" value="ECO:0007669"/>
    <property type="project" value="InterPro"/>
</dbReference>
<protein>
    <recommendedName>
        <fullName evidence="3">Mariner Mos1 transposase</fullName>
    </recommendedName>
</protein>
<name>A0A4C1X3V3_EUMVA</name>
<organism evidence="1 2">
    <name type="scientific">Eumeta variegata</name>
    <name type="common">Bagworm moth</name>
    <name type="synonym">Eumeta japonica</name>
    <dbReference type="NCBI Taxonomy" id="151549"/>
    <lineage>
        <taxon>Eukaryota</taxon>
        <taxon>Metazoa</taxon>
        <taxon>Ecdysozoa</taxon>
        <taxon>Arthropoda</taxon>
        <taxon>Hexapoda</taxon>
        <taxon>Insecta</taxon>
        <taxon>Pterygota</taxon>
        <taxon>Neoptera</taxon>
        <taxon>Endopterygota</taxon>
        <taxon>Lepidoptera</taxon>
        <taxon>Glossata</taxon>
        <taxon>Ditrysia</taxon>
        <taxon>Tineoidea</taxon>
        <taxon>Psychidae</taxon>
        <taxon>Oiketicinae</taxon>
        <taxon>Eumeta</taxon>
    </lineage>
</organism>